<evidence type="ECO:0000313" key="3">
    <source>
        <dbReference type="EMBL" id="MBF4764777.1"/>
    </source>
</evidence>
<dbReference type="Proteomes" id="UP000640489">
    <property type="component" value="Unassembled WGS sequence"/>
</dbReference>
<name>A0A930VDX6_9ACTN</name>
<keyword evidence="2" id="KW-0472">Membrane</keyword>
<organism evidence="3 4">
    <name type="scientific">Nocardioides islandensis</name>
    <dbReference type="NCBI Taxonomy" id="433663"/>
    <lineage>
        <taxon>Bacteria</taxon>
        <taxon>Bacillati</taxon>
        <taxon>Actinomycetota</taxon>
        <taxon>Actinomycetes</taxon>
        <taxon>Propionibacteriales</taxon>
        <taxon>Nocardioidaceae</taxon>
        <taxon>Nocardioides</taxon>
    </lineage>
</organism>
<gene>
    <name evidence="3" type="ORF">ISU07_16715</name>
</gene>
<keyword evidence="4" id="KW-1185">Reference proteome</keyword>
<reference evidence="3" key="1">
    <citation type="submission" date="2020-11" db="EMBL/GenBank/DDBJ databases">
        <title>Nocardioides sp. nov., isolated from Soil of Cynanchum wilfordii Hemsley rhizosphere.</title>
        <authorList>
            <person name="Lee J.-S."/>
            <person name="Suh M.K."/>
            <person name="Kim J.-S."/>
        </authorList>
    </citation>
    <scope>NUCLEOTIDE SEQUENCE</scope>
    <source>
        <strain evidence="3">KCTC 19275</strain>
    </source>
</reference>
<accession>A0A930VDX6</accession>
<dbReference type="EMBL" id="JADKPN010000011">
    <property type="protein sequence ID" value="MBF4764777.1"/>
    <property type="molecule type" value="Genomic_DNA"/>
</dbReference>
<feature type="transmembrane region" description="Helical" evidence="2">
    <location>
        <begin position="78"/>
        <end position="97"/>
    </location>
</feature>
<dbReference type="RefSeq" id="WP_194707965.1">
    <property type="nucleotide sequence ID" value="NZ_JADKPN010000011.1"/>
</dbReference>
<feature type="transmembrane region" description="Helical" evidence="2">
    <location>
        <begin position="36"/>
        <end position="58"/>
    </location>
</feature>
<sequence>MQWDLGLQGLAVLALISVGFGVLAGLLVGAGWARRLWAVAITTVACFGVGMLTSEGVFGWATEEDLQPNVDGLSRDEVLLSSLLTTAAVVLVMRYVARRTQEPTPHGGRHADDRRRRGHPVGHA</sequence>
<feature type="region of interest" description="Disordered" evidence="1">
    <location>
        <begin position="101"/>
        <end position="124"/>
    </location>
</feature>
<keyword evidence="2" id="KW-0812">Transmembrane</keyword>
<dbReference type="AlphaFoldDB" id="A0A930VDX6"/>
<evidence type="ECO:0000313" key="4">
    <source>
        <dbReference type="Proteomes" id="UP000640489"/>
    </source>
</evidence>
<evidence type="ECO:0000256" key="2">
    <source>
        <dbReference type="SAM" id="Phobius"/>
    </source>
</evidence>
<protein>
    <submittedName>
        <fullName evidence="3">Uncharacterized protein</fullName>
    </submittedName>
</protein>
<feature type="transmembrane region" description="Helical" evidence="2">
    <location>
        <begin position="6"/>
        <end position="29"/>
    </location>
</feature>
<proteinExistence type="predicted"/>
<keyword evidence="2" id="KW-1133">Transmembrane helix</keyword>
<evidence type="ECO:0000256" key="1">
    <source>
        <dbReference type="SAM" id="MobiDB-lite"/>
    </source>
</evidence>
<comment type="caution">
    <text evidence="3">The sequence shown here is derived from an EMBL/GenBank/DDBJ whole genome shotgun (WGS) entry which is preliminary data.</text>
</comment>